<dbReference type="SMART" id="SM00464">
    <property type="entry name" value="LON"/>
    <property type="match status" value="1"/>
</dbReference>
<evidence type="ECO:0000259" key="1">
    <source>
        <dbReference type="PROSITE" id="PS51787"/>
    </source>
</evidence>
<organism evidence="2 3">
    <name type="scientific">Edaphosphingomonas laterariae</name>
    <dbReference type="NCBI Taxonomy" id="861865"/>
    <lineage>
        <taxon>Bacteria</taxon>
        <taxon>Pseudomonadati</taxon>
        <taxon>Pseudomonadota</taxon>
        <taxon>Alphaproteobacteria</taxon>
        <taxon>Sphingomonadales</taxon>
        <taxon>Rhizorhabdaceae</taxon>
        <taxon>Edaphosphingomonas</taxon>
    </lineage>
</organism>
<gene>
    <name evidence="2" type="ORF">SAMN06295912_12418</name>
</gene>
<name>A0A239IF96_9SPHN</name>
<dbReference type="PROSITE" id="PS51787">
    <property type="entry name" value="LON_N"/>
    <property type="match status" value="1"/>
</dbReference>
<reference evidence="3" key="1">
    <citation type="submission" date="2017-06" db="EMBL/GenBank/DDBJ databases">
        <authorList>
            <person name="Varghese N."/>
            <person name="Submissions S."/>
        </authorList>
    </citation>
    <scope>NUCLEOTIDE SEQUENCE [LARGE SCALE GENOMIC DNA]</scope>
    <source>
        <strain evidence="3">LNB2</strain>
    </source>
</reference>
<dbReference type="Proteomes" id="UP000198281">
    <property type="component" value="Unassembled WGS sequence"/>
</dbReference>
<dbReference type="Gene3D" id="2.30.130.40">
    <property type="entry name" value="LON domain-like"/>
    <property type="match status" value="1"/>
</dbReference>
<dbReference type="InterPro" id="IPR015947">
    <property type="entry name" value="PUA-like_sf"/>
</dbReference>
<feature type="domain" description="Lon N-terminal" evidence="1">
    <location>
        <begin position="10"/>
        <end position="204"/>
    </location>
</feature>
<dbReference type="AlphaFoldDB" id="A0A239IF96"/>
<proteinExistence type="predicted"/>
<sequence>MMTERTAVRLSIFPLAGALLFPRALLPLHIFEPRYRALVTDALARDRRIAMIQPREDERADGRPPALYDVGCVGRIAHVEALPDGRFNIVLEGISRFRMVGELDRPTLFRQIEARFDGFEEDEVDAEPLALMMRAALEQESKRFAAARGYVVDWDAVGRLDDEALVNGIAQIAPFDAVAKQALLEAPTIEDRADLIIQFMQFFRLRDEDDGDRTTFQ</sequence>
<dbReference type="PANTHER" id="PTHR46732">
    <property type="entry name" value="ATP-DEPENDENT PROTEASE LA (LON) DOMAIN PROTEIN"/>
    <property type="match status" value="1"/>
</dbReference>
<dbReference type="InterPro" id="IPR046336">
    <property type="entry name" value="Lon_prtase_N_sf"/>
</dbReference>
<dbReference type="PANTHER" id="PTHR46732:SF8">
    <property type="entry name" value="ATP-DEPENDENT PROTEASE LA (LON) DOMAIN PROTEIN"/>
    <property type="match status" value="1"/>
</dbReference>
<protein>
    <recommendedName>
        <fullName evidence="1">Lon N-terminal domain-containing protein</fullName>
    </recommendedName>
</protein>
<evidence type="ECO:0000313" key="3">
    <source>
        <dbReference type="Proteomes" id="UP000198281"/>
    </source>
</evidence>
<keyword evidence="3" id="KW-1185">Reference proteome</keyword>
<dbReference type="InterPro" id="IPR003111">
    <property type="entry name" value="Lon_prtase_N"/>
</dbReference>
<dbReference type="Pfam" id="PF02190">
    <property type="entry name" value="LON_substr_bdg"/>
    <property type="match status" value="1"/>
</dbReference>
<accession>A0A239IF96</accession>
<dbReference type="SUPFAM" id="SSF88697">
    <property type="entry name" value="PUA domain-like"/>
    <property type="match status" value="1"/>
</dbReference>
<dbReference type="EMBL" id="FZOS01000024">
    <property type="protein sequence ID" value="SNS92227.1"/>
    <property type="molecule type" value="Genomic_DNA"/>
</dbReference>
<evidence type="ECO:0000313" key="2">
    <source>
        <dbReference type="EMBL" id="SNS92227.1"/>
    </source>
</evidence>